<dbReference type="InterPro" id="IPR050058">
    <property type="entry name" value="Ala-tRNA_ligase"/>
</dbReference>
<dbReference type="GO" id="GO:0006419">
    <property type="term" value="P:alanyl-tRNA aminoacylation"/>
    <property type="evidence" value="ECO:0007669"/>
    <property type="project" value="InterPro"/>
</dbReference>
<evidence type="ECO:0000313" key="3">
    <source>
        <dbReference type="Proteomes" id="UP000054359"/>
    </source>
</evidence>
<feature type="domain" description="Alanyl-tRNA synthetase class IIc N-terminal" evidence="1">
    <location>
        <begin position="1"/>
        <end position="43"/>
    </location>
</feature>
<accession>A0A087U1S3</accession>
<dbReference type="GO" id="GO:0004813">
    <property type="term" value="F:alanine-tRNA ligase activity"/>
    <property type="evidence" value="ECO:0007669"/>
    <property type="project" value="InterPro"/>
</dbReference>
<dbReference type="PANTHER" id="PTHR11777:SF9">
    <property type="entry name" value="ALANINE--TRNA LIGASE, CYTOPLASMIC"/>
    <property type="match status" value="1"/>
</dbReference>
<dbReference type="GO" id="GO:0002161">
    <property type="term" value="F:aminoacyl-tRNA deacylase activity"/>
    <property type="evidence" value="ECO:0007669"/>
    <property type="project" value="TreeGrafter"/>
</dbReference>
<keyword evidence="2" id="KW-0436">Ligase</keyword>
<dbReference type="PANTHER" id="PTHR11777">
    <property type="entry name" value="ALANYL-TRNA SYNTHETASE"/>
    <property type="match status" value="1"/>
</dbReference>
<dbReference type="InterPro" id="IPR018164">
    <property type="entry name" value="Ala-tRNA-synth_IIc_N"/>
</dbReference>
<dbReference type="GO" id="GO:0005739">
    <property type="term" value="C:mitochondrion"/>
    <property type="evidence" value="ECO:0007669"/>
    <property type="project" value="TreeGrafter"/>
</dbReference>
<dbReference type="InterPro" id="IPR045864">
    <property type="entry name" value="aa-tRNA-synth_II/BPL/LPL"/>
</dbReference>
<dbReference type="AlphaFoldDB" id="A0A087U1S3"/>
<gene>
    <name evidence="2" type="ORF">X975_12490</name>
</gene>
<dbReference type="Pfam" id="PF01411">
    <property type="entry name" value="tRNA-synt_2c"/>
    <property type="match status" value="1"/>
</dbReference>
<dbReference type="OrthoDB" id="6260754at2759"/>
<proteinExistence type="predicted"/>
<dbReference type="STRING" id="407821.A0A087U1S3"/>
<sequence length="49" mass="5595">MLGNWSFGDYSKKEACEMAWELLTKIYGLKSENLYVTYFNGDSKLGVPP</sequence>
<reference evidence="2 3" key="1">
    <citation type="submission" date="2013-11" db="EMBL/GenBank/DDBJ databases">
        <title>Genome sequencing of Stegodyphus mimosarum.</title>
        <authorList>
            <person name="Bechsgaard J."/>
        </authorList>
    </citation>
    <scope>NUCLEOTIDE SEQUENCE [LARGE SCALE GENOMIC DNA]</scope>
</reference>
<keyword evidence="3" id="KW-1185">Reference proteome</keyword>
<name>A0A087U1S3_STEMI</name>
<dbReference type="GO" id="GO:0005524">
    <property type="term" value="F:ATP binding"/>
    <property type="evidence" value="ECO:0007669"/>
    <property type="project" value="InterPro"/>
</dbReference>
<feature type="non-terminal residue" evidence="2">
    <location>
        <position position="49"/>
    </location>
</feature>
<dbReference type="Gene3D" id="3.30.930.10">
    <property type="entry name" value="Bira Bifunctional Protein, Domain 2"/>
    <property type="match status" value="1"/>
</dbReference>
<organism evidence="2 3">
    <name type="scientific">Stegodyphus mimosarum</name>
    <name type="common">African social velvet spider</name>
    <dbReference type="NCBI Taxonomy" id="407821"/>
    <lineage>
        <taxon>Eukaryota</taxon>
        <taxon>Metazoa</taxon>
        <taxon>Ecdysozoa</taxon>
        <taxon>Arthropoda</taxon>
        <taxon>Chelicerata</taxon>
        <taxon>Arachnida</taxon>
        <taxon>Araneae</taxon>
        <taxon>Araneomorphae</taxon>
        <taxon>Entelegynae</taxon>
        <taxon>Eresoidea</taxon>
        <taxon>Eresidae</taxon>
        <taxon>Stegodyphus</taxon>
    </lineage>
</organism>
<dbReference type="Proteomes" id="UP000054359">
    <property type="component" value="Unassembled WGS sequence"/>
</dbReference>
<protein>
    <submittedName>
        <fullName evidence="2">Alanine--tRNA ligase</fullName>
    </submittedName>
</protein>
<evidence type="ECO:0000259" key="1">
    <source>
        <dbReference type="Pfam" id="PF01411"/>
    </source>
</evidence>
<evidence type="ECO:0000313" key="2">
    <source>
        <dbReference type="EMBL" id="KFM71312.1"/>
    </source>
</evidence>
<dbReference type="EMBL" id="KK117744">
    <property type="protein sequence ID" value="KFM71312.1"/>
    <property type="molecule type" value="Genomic_DNA"/>
</dbReference>
<dbReference type="SUPFAM" id="SSF55681">
    <property type="entry name" value="Class II aaRS and biotin synthetases"/>
    <property type="match status" value="1"/>
</dbReference>